<keyword evidence="5 7" id="KW-0472">Membrane</keyword>
<evidence type="ECO:0000256" key="2">
    <source>
        <dbReference type="ARBA" id="ARBA00022448"/>
    </source>
</evidence>
<dbReference type="Gene3D" id="2.40.170.20">
    <property type="entry name" value="TonB-dependent receptor, beta-barrel domain"/>
    <property type="match status" value="1"/>
</dbReference>
<dbReference type="InterPro" id="IPR023996">
    <property type="entry name" value="TonB-dep_OMP_SusC/RagA"/>
</dbReference>
<dbReference type="InterPro" id="IPR012910">
    <property type="entry name" value="Plug_dom"/>
</dbReference>
<dbReference type="InterPro" id="IPR037066">
    <property type="entry name" value="Plug_dom_sf"/>
</dbReference>
<evidence type="ECO:0000256" key="5">
    <source>
        <dbReference type="ARBA" id="ARBA00023136"/>
    </source>
</evidence>
<reference evidence="10" key="1">
    <citation type="submission" date="2024-06" db="EMBL/GenBank/DDBJ databases">
        <title>Sequencing and assembly of the genome of Dyadobacter sp. strain 676, a symbiont of Cyamopsis tetragonoloba.</title>
        <authorList>
            <person name="Guro P."/>
            <person name="Sazanova A."/>
            <person name="Kuznetsova I."/>
            <person name="Belimov A."/>
            <person name="Safronova V."/>
        </authorList>
    </citation>
    <scope>NUCLEOTIDE SEQUENCE</scope>
    <source>
        <strain evidence="10">676</strain>
    </source>
</reference>
<evidence type="ECO:0000256" key="6">
    <source>
        <dbReference type="ARBA" id="ARBA00023237"/>
    </source>
</evidence>
<dbReference type="Gene3D" id="2.170.130.10">
    <property type="entry name" value="TonB-dependent receptor, plug domain"/>
    <property type="match status" value="1"/>
</dbReference>
<evidence type="ECO:0000256" key="1">
    <source>
        <dbReference type="ARBA" id="ARBA00004571"/>
    </source>
</evidence>
<accession>A0AAU8FGG7</accession>
<dbReference type="AlphaFoldDB" id="A0AAU8FGG7"/>
<evidence type="ECO:0000256" key="4">
    <source>
        <dbReference type="ARBA" id="ARBA00022692"/>
    </source>
</evidence>
<dbReference type="RefSeq" id="WP_353718942.1">
    <property type="nucleotide sequence ID" value="NZ_CP159289.1"/>
</dbReference>
<keyword evidence="8" id="KW-0732">Signal</keyword>
<keyword evidence="2 7" id="KW-0813">Transport</keyword>
<gene>
    <name evidence="10" type="ORF">ABV298_25440</name>
</gene>
<dbReference type="EMBL" id="CP159289">
    <property type="protein sequence ID" value="XCH23618.1"/>
    <property type="molecule type" value="Genomic_DNA"/>
</dbReference>
<feature type="signal peptide" evidence="8">
    <location>
        <begin position="1"/>
        <end position="21"/>
    </location>
</feature>
<dbReference type="Gene3D" id="2.60.40.1120">
    <property type="entry name" value="Carboxypeptidase-like, regulatory domain"/>
    <property type="match status" value="1"/>
</dbReference>
<protein>
    <submittedName>
        <fullName evidence="10">SusC/RagA family TonB-linked outer membrane protein</fullName>
    </submittedName>
</protein>
<dbReference type="Pfam" id="PF13715">
    <property type="entry name" value="CarbopepD_reg_2"/>
    <property type="match status" value="1"/>
</dbReference>
<comment type="similarity">
    <text evidence="7">Belongs to the TonB-dependent receptor family.</text>
</comment>
<evidence type="ECO:0000259" key="9">
    <source>
        <dbReference type="Pfam" id="PF07715"/>
    </source>
</evidence>
<dbReference type="Pfam" id="PF07715">
    <property type="entry name" value="Plug"/>
    <property type="match status" value="1"/>
</dbReference>
<keyword evidence="4 7" id="KW-0812">Transmembrane</keyword>
<comment type="subcellular location">
    <subcellularLocation>
        <location evidence="1 7">Cell outer membrane</location>
        <topology evidence="1 7">Multi-pass membrane protein</topology>
    </subcellularLocation>
</comment>
<dbReference type="GO" id="GO:0009279">
    <property type="term" value="C:cell outer membrane"/>
    <property type="evidence" value="ECO:0007669"/>
    <property type="project" value="UniProtKB-SubCell"/>
</dbReference>
<feature type="chain" id="PRO_5043773088" evidence="8">
    <location>
        <begin position="22"/>
        <end position="1112"/>
    </location>
</feature>
<evidence type="ECO:0000256" key="7">
    <source>
        <dbReference type="PROSITE-ProRule" id="PRU01360"/>
    </source>
</evidence>
<dbReference type="PROSITE" id="PS52016">
    <property type="entry name" value="TONB_DEPENDENT_REC_3"/>
    <property type="match status" value="1"/>
</dbReference>
<dbReference type="InterPro" id="IPR039426">
    <property type="entry name" value="TonB-dep_rcpt-like"/>
</dbReference>
<dbReference type="SUPFAM" id="SSF49464">
    <property type="entry name" value="Carboxypeptidase regulatory domain-like"/>
    <property type="match status" value="1"/>
</dbReference>
<dbReference type="NCBIfam" id="TIGR04057">
    <property type="entry name" value="SusC_RagA_signa"/>
    <property type="match status" value="1"/>
</dbReference>
<keyword evidence="6 7" id="KW-0998">Cell outer membrane</keyword>
<dbReference type="InterPro" id="IPR008969">
    <property type="entry name" value="CarboxyPept-like_regulatory"/>
</dbReference>
<feature type="domain" description="TonB-dependent receptor plug" evidence="9">
    <location>
        <begin position="116"/>
        <end position="245"/>
    </location>
</feature>
<dbReference type="NCBIfam" id="TIGR04056">
    <property type="entry name" value="OMP_RagA_SusC"/>
    <property type="match status" value="1"/>
</dbReference>
<name>A0AAU8FGG7_9BACT</name>
<evidence type="ECO:0000313" key="10">
    <source>
        <dbReference type="EMBL" id="XCH23618.1"/>
    </source>
</evidence>
<dbReference type="InterPro" id="IPR036942">
    <property type="entry name" value="Beta-barrel_TonB_sf"/>
</dbReference>
<sequence>MALFKWIVFISAISLASSATAQVVRGKVTSKEDGTAMPGVNILIKGTQTGTSSDASGAYSIEVGPGNPTLVFSFVGYQQQEVQVDNRSVIDVAIVPSAENLKEVVVTALGISRDSKQLAYSVSNIKNDDIVRAGNPNLMKSLDGKVSGVNLTSLSSDPTSSVLVNIRGTTAMPTTGDGGANVAIKGQPLYVIDGIPVGNQTFTAKDGVDFGNILSQLNPNDIASITILKGGSAGALYGAEGGNGVVMITTKSGKGAKKGLGVSFSTMATVEKPYQFIDSQMEFGQGERAYEWQYDNTDTWGPKLDGSFVSDYWDVKSKSWKNGPMVSSRENRVKAYLRSGSTFSNNVAVTGNYDKGSFRLSLSNMTNHGVMPNTKTQQKSVDFNSQYNITNRLSVTVSARYINTFNPNKANTTGSNSVLNSLLFNMPSNLQPLSDMKSYWLDGFEGSLQNGAIMKDDGISVAENNPWWTTYEKIHRFGRDNYFGKLQLNWQFNDHLSLLLRTGMENVKENYELRKSWGEKGDPYGQYVQGTNSSVEANTDAILTYTRDFGKLSLTLAGGGNYRYTNSSNMEITGNDLNSPSLFTLANIKAGTMTVAGDPFLTSKSISAYGTATFGWDEKLFLDVTGRNDWKGILAEEKIHYFYPSASLSWLASETFKLPESFNLLKFRLGLADVGNGLTRQRSIDTYSYDPSPWGAINTVSLKASIVDPNIKAQHSVTQEAGIDLWLLQNKIKFDFTYFVKTQKNQIDNIPLVQGTGYTGLLTNIGDVQSKGFEWGLNLTPVRTKDFTWDVSASFTHYKATITRLSDNFAPNGYVFASYDGKTKVKIAKGETIGNIYEENPVLRVKTGKYAGMPLLDSEQGKIQASSDERDRGQLGNFNPDFILGLNTTLRYKQFTLNMVGSLRKGGKYVSVNQQYLESNGRATSTLGSGDNNPWWVGGRDAEHGGLVWPAAGASQYEAINANNDGKRSDFQDASYVKGVFLNPAYEGDPKDAKDSDYIVNGADPNNTFYDFPYNGYGDIIWNFSATRTYDATNFKMREISLAYTLPPALTRAYKLNNVTLALVGRNLFQWNKSGRHEDPESAFSGVGTSQGILRATLPSIRSYGFKLSLDF</sequence>
<organism evidence="10">
    <name type="scientific">Dyadobacter sp. 676</name>
    <dbReference type="NCBI Taxonomy" id="3088362"/>
    <lineage>
        <taxon>Bacteria</taxon>
        <taxon>Pseudomonadati</taxon>
        <taxon>Bacteroidota</taxon>
        <taxon>Cytophagia</taxon>
        <taxon>Cytophagales</taxon>
        <taxon>Spirosomataceae</taxon>
        <taxon>Dyadobacter</taxon>
    </lineage>
</organism>
<dbReference type="InterPro" id="IPR023997">
    <property type="entry name" value="TonB-dep_OMP_SusC/RagA_CS"/>
</dbReference>
<keyword evidence="3 7" id="KW-1134">Transmembrane beta strand</keyword>
<dbReference type="SUPFAM" id="SSF56935">
    <property type="entry name" value="Porins"/>
    <property type="match status" value="1"/>
</dbReference>
<proteinExistence type="inferred from homology"/>
<evidence type="ECO:0000256" key="3">
    <source>
        <dbReference type="ARBA" id="ARBA00022452"/>
    </source>
</evidence>
<evidence type="ECO:0000256" key="8">
    <source>
        <dbReference type="SAM" id="SignalP"/>
    </source>
</evidence>